<evidence type="ECO:0000256" key="5">
    <source>
        <dbReference type="ARBA" id="ARBA00023163"/>
    </source>
</evidence>
<dbReference type="Gene3D" id="3.90.520.10">
    <property type="entry name" value="SMAD MH1 domain"/>
    <property type="match status" value="1"/>
</dbReference>
<sequence>MFRTRKSTLIKKLLSLQESSAKNTYDPTSQGLAKVFLKDIGEIEVLQLLLTVLKEGALGTTCIVVNSQDKHLTACKLWRWPLYRTMPTLKRVPICNDRCNETECLNPYHYFLTMSHSPSKTIRLDSSPVSLPITRDLSDSGICIDMCSDTFNTEDGESTGTWCNVAYWEHNQRIGALHCVNDPIVAIANNISHGGLDLSKIANDDVSRDEVTARVRKHIGSGILVSLEEDGIWLYNRSEISIFVQSPTMSTGDKSRLQVHKVLPGYALNSYHFAHHSTVSRTARTIRLSFEKGWGPGYRRQYITDAPCWLELLLSIR</sequence>
<comment type="subcellular location">
    <subcellularLocation>
        <location evidence="7">Cytoplasm</location>
    </subcellularLocation>
    <subcellularLocation>
        <location evidence="7">Nucleus</location>
    </subcellularLocation>
</comment>
<dbReference type="GO" id="GO:0046872">
    <property type="term" value="F:metal ion binding"/>
    <property type="evidence" value="ECO:0007669"/>
    <property type="project" value="UniProtKB-KW"/>
</dbReference>
<accession>G5CTL4</accession>
<dbReference type="GO" id="GO:0140416">
    <property type="term" value="F:transcription regulator inhibitor activity"/>
    <property type="evidence" value="ECO:0007669"/>
    <property type="project" value="TreeGrafter"/>
</dbReference>
<dbReference type="AlphaFoldDB" id="G5CTL4"/>
<dbReference type="PROSITE" id="PS51075">
    <property type="entry name" value="MH1"/>
    <property type="match status" value="1"/>
</dbReference>
<dbReference type="InterPro" id="IPR008984">
    <property type="entry name" value="SMAD_FHA_dom_sf"/>
</dbReference>
<reference evidence="10" key="1">
    <citation type="journal article" date="2011" name="PLoS ONE">
        <title>Evolution of the TGF-beta Signaling Pathway and Its Potential Role in the Ctenophore, Mnemiopsis leidyi.</title>
        <authorList>
            <person name="Pang K."/>
            <person name="Ryan J.F."/>
            <person name="Baxevanis A.D."/>
            <person name="Martindale M.Q."/>
        </authorList>
    </citation>
    <scope>NUCLEOTIDE SEQUENCE</scope>
</reference>
<dbReference type="PROSITE" id="PS51076">
    <property type="entry name" value="MH2"/>
    <property type="match status" value="1"/>
</dbReference>
<dbReference type="SMART" id="SM00524">
    <property type="entry name" value="DWB"/>
    <property type="match status" value="1"/>
</dbReference>
<keyword evidence="6 7" id="KW-0539">Nucleus</keyword>
<dbReference type="Pfam" id="PF03165">
    <property type="entry name" value="MH1"/>
    <property type="match status" value="1"/>
</dbReference>
<dbReference type="InterPro" id="IPR013790">
    <property type="entry name" value="Dwarfin"/>
</dbReference>
<dbReference type="GO" id="GO:0030154">
    <property type="term" value="P:cell differentiation"/>
    <property type="evidence" value="ECO:0007669"/>
    <property type="project" value="TreeGrafter"/>
</dbReference>
<dbReference type="GO" id="GO:0006357">
    <property type="term" value="P:regulation of transcription by RNA polymerase II"/>
    <property type="evidence" value="ECO:0007669"/>
    <property type="project" value="TreeGrafter"/>
</dbReference>
<dbReference type="InterPro" id="IPR013019">
    <property type="entry name" value="MAD_homology_MH1"/>
</dbReference>
<dbReference type="HOGENOM" id="CLU_026736_2_0_1"/>
<feature type="domain" description="MH1" evidence="8">
    <location>
        <begin position="1"/>
        <end position="119"/>
    </location>
</feature>
<evidence type="ECO:0000256" key="7">
    <source>
        <dbReference type="RuleBase" id="RU361195"/>
    </source>
</evidence>
<dbReference type="GO" id="GO:0070411">
    <property type="term" value="F:I-SMAD binding"/>
    <property type="evidence" value="ECO:0007669"/>
    <property type="project" value="TreeGrafter"/>
</dbReference>
<dbReference type="EMBL" id="JN380189">
    <property type="protein sequence ID" value="AEP16391.1"/>
    <property type="molecule type" value="mRNA"/>
</dbReference>
<keyword evidence="7" id="KW-0963">Cytoplasm</keyword>
<keyword evidence="3" id="KW-0862">Zinc</keyword>
<name>G5CTL4_MNELE</name>
<evidence type="ECO:0000256" key="4">
    <source>
        <dbReference type="ARBA" id="ARBA00023015"/>
    </source>
</evidence>
<proteinExistence type="evidence at transcript level"/>
<evidence type="ECO:0000256" key="2">
    <source>
        <dbReference type="ARBA" id="ARBA00022723"/>
    </source>
</evidence>
<dbReference type="InterPro" id="IPR017855">
    <property type="entry name" value="SMAD-like_dom_sf"/>
</dbReference>
<dbReference type="InterPro" id="IPR003619">
    <property type="entry name" value="MAD_homology1_Dwarfin-type"/>
</dbReference>
<dbReference type="PANTHER" id="PTHR13703">
    <property type="entry name" value="SMAD"/>
    <property type="match status" value="1"/>
</dbReference>
<dbReference type="PANTHER" id="PTHR13703:SF54">
    <property type="entry name" value="MOTHERS AGAINST DECAPENTAPLEGIC HOMOLOG"/>
    <property type="match status" value="1"/>
</dbReference>
<dbReference type="Pfam" id="PF03166">
    <property type="entry name" value="MH2"/>
    <property type="match status" value="1"/>
</dbReference>
<keyword evidence="2" id="KW-0479">Metal-binding</keyword>
<evidence type="ECO:0000259" key="9">
    <source>
        <dbReference type="PROSITE" id="PS51076"/>
    </source>
</evidence>
<dbReference type="InterPro" id="IPR036578">
    <property type="entry name" value="SMAD_MH1_sf"/>
</dbReference>
<dbReference type="GO" id="GO:0071144">
    <property type="term" value="C:heteromeric SMAD protein complex"/>
    <property type="evidence" value="ECO:0007669"/>
    <property type="project" value="TreeGrafter"/>
</dbReference>
<evidence type="ECO:0000259" key="8">
    <source>
        <dbReference type="PROSITE" id="PS51075"/>
    </source>
</evidence>
<dbReference type="InterPro" id="IPR001132">
    <property type="entry name" value="SMAD_dom_Dwarfin-type"/>
</dbReference>
<dbReference type="GO" id="GO:0009653">
    <property type="term" value="P:anatomical structure morphogenesis"/>
    <property type="evidence" value="ECO:0007669"/>
    <property type="project" value="TreeGrafter"/>
</dbReference>
<organism evidence="10">
    <name type="scientific">Mnemiopsis leidyi</name>
    <name type="common">Sea walnut</name>
    <name type="synonym">Warty comb jellyfish</name>
    <dbReference type="NCBI Taxonomy" id="27923"/>
    <lineage>
        <taxon>Eukaryota</taxon>
        <taxon>Metazoa</taxon>
        <taxon>Ctenophora</taxon>
        <taxon>Tentaculata</taxon>
        <taxon>Lobata</taxon>
        <taxon>Bolinopsidae</taxon>
        <taxon>Mnemiopsis</taxon>
    </lineage>
</organism>
<dbReference type="SUPFAM" id="SSF49879">
    <property type="entry name" value="SMAD/FHA domain"/>
    <property type="match status" value="1"/>
</dbReference>
<keyword evidence="4 7" id="KW-0805">Transcription regulation</keyword>
<dbReference type="Gene3D" id="2.60.200.10">
    <property type="match status" value="1"/>
</dbReference>
<dbReference type="SUPFAM" id="SSF56366">
    <property type="entry name" value="SMAD MH1 domain"/>
    <property type="match status" value="1"/>
</dbReference>
<evidence type="ECO:0000256" key="3">
    <source>
        <dbReference type="ARBA" id="ARBA00022833"/>
    </source>
</evidence>
<keyword evidence="5 7" id="KW-0804">Transcription</keyword>
<comment type="similarity">
    <text evidence="1 7">Belongs to the dwarfin/SMAD family.</text>
</comment>
<evidence type="ECO:0000256" key="6">
    <source>
        <dbReference type="ARBA" id="ARBA00023242"/>
    </source>
</evidence>
<evidence type="ECO:0000313" key="10">
    <source>
        <dbReference type="EMBL" id="AEP16391.1"/>
    </source>
</evidence>
<dbReference type="GO" id="GO:0005737">
    <property type="term" value="C:cytoplasm"/>
    <property type="evidence" value="ECO:0007669"/>
    <property type="project" value="UniProtKB-SubCell"/>
</dbReference>
<evidence type="ECO:0000256" key="1">
    <source>
        <dbReference type="ARBA" id="ARBA00005545"/>
    </source>
</evidence>
<dbReference type="SMART" id="SM00523">
    <property type="entry name" value="DWA"/>
    <property type="match status" value="1"/>
</dbReference>
<protein>
    <recommendedName>
        <fullName evidence="7">Mothers against decapentaplegic homolog</fullName>
        <shortName evidence="7">MAD homolog</shortName>
        <shortName evidence="7">Mothers against DPP homolog</shortName>
    </recommendedName>
    <alternativeName>
        <fullName evidence="7">SMAD family member</fullName>
    </alternativeName>
</protein>
<feature type="domain" description="MH2" evidence="9">
    <location>
        <begin position="162"/>
        <end position="317"/>
    </location>
</feature>
<dbReference type="GO" id="GO:0060395">
    <property type="term" value="P:SMAD protein signal transduction"/>
    <property type="evidence" value="ECO:0007669"/>
    <property type="project" value="TreeGrafter"/>
</dbReference>